<dbReference type="EC" id="2.7.1.39" evidence="3"/>
<dbReference type="PANTHER" id="PTHR21064:SF6">
    <property type="entry name" value="AMINOGLYCOSIDE PHOSPHOTRANSFERASE DOMAIN-CONTAINING PROTEIN"/>
    <property type="match status" value="1"/>
</dbReference>
<dbReference type="GO" id="GO:0004413">
    <property type="term" value="F:homoserine kinase activity"/>
    <property type="evidence" value="ECO:0007669"/>
    <property type="project" value="UniProtKB-EC"/>
</dbReference>
<evidence type="ECO:0000313" key="3">
    <source>
        <dbReference type="EMBL" id="VAW22629.1"/>
    </source>
</evidence>
<dbReference type="InterPro" id="IPR011009">
    <property type="entry name" value="Kinase-like_dom_sf"/>
</dbReference>
<dbReference type="PANTHER" id="PTHR21064">
    <property type="entry name" value="AMINOGLYCOSIDE PHOSPHOTRANSFERASE DOMAIN-CONTAINING PROTEIN-RELATED"/>
    <property type="match status" value="1"/>
</dbReference>
<feature type="domain" description="Aminoglycoside phosphotransferase" evidence="2">
    <location>
        <begin position="40"/>
        <end position="273"/>
    </location>
</feature>
<comment type="similarity">
    <text evidence="1">Belongs to the pseudomonas-type ThrB family.</text>
</comment>
<dbReference type="Gene3D" id="3.90.1200.10">
    <property type="match status" value="1"/>
</dbReference>
<dbReference type="GO" id="GO:0009088">
    <property type="term" value="P:threonine biosynthetic process"/>
    <property type="evidence" value="ECO:0007669"/>
    <property type="project" value="TreeGrafter"/>
</dbReference>
<dbReference type="InterPro" id="IPR002575">
    <property type="entry name" value="Aminoglycoside_PTrfase"/>
</dbReference>
<protein>
    <submittedName>
        <fullName evidence="3">Homoserine kinase</fullName>
        <ecNumber evidence="3">2.7.1.39</ecNumber>
    </submittedName>
</protein>
<keyword evidence="3" id="KW-0808">Transferase</keyword>
<dbReference type="Gene3D" id="3.30.200.20">
    <property type="entry name" value="Phosphorylase Kinase, domain 1"/>
    <property type="match status" value="1"/>
</dbReference>
<dbReference type="EMBL" id="UOEO01000208">
    <property type="protein sequence ID" value="VAW22629.1"/>
    <property type="molecule type" value="Genomic_DNA"/>
</dbReference>
<keyword evidence="3" id="KW-0418">Kinase</keyword>
<proteinExistence type="inferred from homology"/>
<reference evidence="3" key="1">
    <citation type="submission" date="2018-06" db="EMBL/GenBank/DDBJ databases">
        <authorList>
            <person name="Zhirakovskaya E."/>
        </authorList>
    </citation>
    <scope>NUCLEOTIDE SEQUENCE</scope>
</reference>
<dbReference type="SUPFAM" id="SSF56112">
    <property type="entry name" value="Protein kinase-like (PK-like)"/>
    <property type="match status" value="1"/>
</dbReference>
<evidence type="ECO:0000259" key="2">
    <source>
        <dbReference type="Pfam" id="PF01636"/>
    </source>
</evidence>
<evidence type="ECO:0000256" key="1">
    <source>
        <dbReference type="ARBA" id="ARBA00038240"/>
    </source>
</evidence>
<dbReference type="InterPro" id="IPR050249">
    <property type="entry name" value="Pseudomonas-type_ThrB"/>
</dbReference>
<dbReference type="AlphaFoldDB" id="A0A3B0UDL5"/>
<gene>
    <name evidence="3" type="ORF">MNBD_ALPHA12-1180</name>
</gene>
<accession>A0A3B0UDL5</accession>
<name>A0A3B0UDL5_9ZZZZ</name>
<sequence length="350" mass="39732">MPVSDMPPEDQPKLLAKLANQALCLWDLPPAASAKLINVSENSTYLVKTPAKERFILRIHRQNYHSQRAIECELEWKTALGSANIVTTPRHYLGKNGKAIQSGHVTGLASPRFMVLFEYLKGSPPDEKGDLFASFEELGEIAARLHNHSLTWPKPANFERLSWDIDAIFGPRPTWGNWRHAPGVDAQIATILEQVEKTIRHRLQTFGKNAKNHGLIHADMRLANLLINDNRTQLIDFDDCGFGWFLYDFAAAVSFMEDDPRIQALKAVWVRGYRKERDLSAAEETEIDSFIMLRRMALLAWIGSHKEAPEPQALAPHFARITAELGHNYLERFSNSARARCVQVESERML</sequence>
<organism evidence="3">
    <name type="scientific">hydrothermal vent metagenome</name>
    <dbReference type="NCBI Taxonomy" id="652676"/>
    <lineage>
        <taxon>unclassified sequences</taxon>
        <taxon>metagenomes</taxon>
        <taxon>ecological metagenomes</taxon>
    </lineage>
</organism>
<dbReference type="Pfam" id="PF01636">
    <property type="entry name" value="APH"/>
    <property type="match status" value="1"/>
</dbReference>